<gene>
    <name evidence="5" type="ORF">HPT30_15615</name>
</gene>
<comment type="caution">
    <text evidence="5">The sequence shown here is derived from an EMBL/GenBank/DDBJ whole genome shotgun (WGS) entry which is preliminary data.</text>
</comment>
<keyword evidence="3 5" id="KW-0456">Lyase</keyword>
<comment type="subunit">
    <text evidence="1">Homodimer.</text>
</comment>
<dbReference type="InterPro" id="IPR011051">
    <property type="entry name" value="RmlC_Cupin_sf"/>
</dbReference>
<evidence type="ECO:0000256" key="1">
    <source>
        <dbReference type="ARBA" id="ARBA00011738"/>
    </source>
</evidence>
<evidence type="ECO:0000313" key="6">
    <source>
        <dbReference type="Proteomes" id="UP000564806"/>
    </source>
</evidence>
<organism evidence="5 6">
    <name type="scientific">Paenibacillus agri</name>
    <dbReference type="NCBI Taxonomy" id="2744309"/>
    <lineage>
        <taxon>Bacteria</taxon>
        <taxon>Bacillati</taxon>
        <taxon>Bacillota</taxon>
        <taxon>Bacilli</taxon>
        <taxon>Bacillales</taxon>
        <taxon>Paenibacillaceae</taxon>
        <taxon>Paenibacillus</taxon>
    </lineage>
</organism>
<reference evidence="5" key="1">
    <citation type="submission" date="2020-06" db="EMBL/GenBank/DDBJ databases">
        <title>Paenibacillus sp. nov., isolated from soil.</title>
        <authorList>
            <person name="Seo Y.L."/>
        </authorList>
    </citation>
    <scope>NUCLEOTIDE SEQUENCE [LARGE SCALE GENOMIC DNA]</scope>
    <source>
        <strain evidence="5">JW14</strain>
    </source>
</reference>
<dbReference type="GO" id="GO:0000256">
    <property type="term" value="P:allantoin catabolic process"/>
    <property type="evidence" value="ECO:0007669"/>
    <property type="project" value="InterPro"/>
</dbReference>
<dbReference type="GO" id="GO:0006144">
    <property type="term" value="P:purine nucleobase metabolic process"/>
    <property type="evidence" value="ECO:0007669"/>
    <property type="project" value="UniProtKB-KW"/>
</dbReference>
<protein>
    <submittedName>
        <fullName evidence="5">Ureidoglycolate lyase</fullName>
    </submittedName>
</protein>
<dbReference type="InterPro" id="IPR024060">
    <property type="entry name" value="Ureidoglycolate_lyase_dom_sf"/>
</dbReference>
<dbReference type="GO" id="GO:0004848">
    <property type="term" value="F:ureidoglycolate hydrolase activity"/>
    <property type="evidence" value="ECO:0007669"/>
    <property type="project" value="InterPro"/>
</dbReference>
<dbReference type="Proteomes" id="UP000564806">
    <property type="component" value="Unassembled WGS sequence"/>
</dbReference>
<dbReference type="RefSeq" id="WP_175372281.1">
    <property type="nucleotide sequence ID" value="NZ_JABWCS010000211.1"/>
</dbReference>
<dbReference type="GO" id="GO:0050385">
    <property type="term" value="F:ureidoglycolate lyase activity"/>
    <property type="evidence" value="ECO:0007669"/>
    <property type="project" value="UniProtKB-EC"/>
</dbReference>
<comment type="catalytic activity">
    <reaction evidence="4">
        <text>(S)-ureidoglycolate = urea + glyoxylate</text>
        <dbReference type="Rhea" id="RHEA:11304"/>
        <dbReference type="ChEBI" id="CHEBI:16199"/>
        <dbReference type="ChEBI" id="CHEBI:36655"/>
        <dbReference type="ChEBI" id="CHEBI:57296"/>
        <dbReference type="EC" id="4.3.2.3"/>
    </reaction>
</comment>
<keyword evidence="6" id="KW-1185">Reference proteome</keyword>
<dbReference type="Pfam" id="PF04115">
    <property type="entry name" value="Ureidogly_lyase"/>
    <property type="match status" value="1"/>
</dbReference>
<dbReference type="InterPro" id="IPR007247">
    <property type="entry name" value="Ureidogly_lyase"/>
</dbReference>
<proteinExistence type="predicted"/>
<dbReference type="Gene3D" id="2.60.120.480">
    <property type="entry name" value="Ureidoglycolate hydrolase"/>
    <property type="match status" value="1"/>
</dbReference>
<evidence type="ECO:0000256" key="2">
    <source>
        <dbReference type="ARBA" id="ARBA00022631"/>
    </source>
</evidence>
<dbReference type="AlphaFoldDB" id="A0A850ESK8"/>
<dbReference type="EMBL" id="JABWCS010000211">
    <property type="protein sequence ID" value="NUU61772.1"/>
    <property type="molecule type" value="Genomic_DNA"/>
</dbReference>
<dbReference type="SUPFAM" id="SSF51182">
    <property type="entry name" value="RmlC-like cupins"/>
    <property type="match status" value="1"/>
</dbReference>
<sequence>MQHSINVEPLTKEAFEPFGKVIDLPSYAPPKTGDGWDCWNYIDMLDVHEPIGFGLVITKKREFLVDAMERHVSREELLLTFDQEIIQPVALCADINDPDEHPDASTVRCFRIKPGQAIIIGRGVWHSPAYPAHDDARYMFAIEKKKDKFGDEMINPWVDFGNGDTVSFGDGLSISEADPSLIN</sequence>
<name>A0A850ESK8_9BACL</name>
<keyword evidence="2" id="KW-0659">Purine metabolism</keyword>
<evidence type="ECO:0000256" key="4">
    <source>
        <dbReference type="ARBA" id="ARBA00047684"/>
    </source>
</evidence>
<evidence type="ECO:0000313" key="5">
    <source>
        <dbReference type="EMBL" id="NUU61772.1"/>
    </source>
</evidence>
<accession>A0A850ESK8</accession>
<evidence type="ECO:0000256" key="3">
    <source>
        <dbReference type="ARBA" id="ARBA00023239"/>
    </source>
</evidence>